<evidence type="ECO:0000256" key="3">
    <source>
        <dbReference type="ARBA" id="ARBA00022946"/>
    </source>
</evidence>
<dbReference type="PANTHER" id="PTHR13675">
    <property type="entry name" value="LYR MOTIF-CONTAINING PROTEIN 2"/>
    <property type="match status" value="1"/>
</dbReference>
<evidence type="ECO:0000256" key="6">
    <source>
        <dbReference type="ARBA" id="ARBA00044735"/>
    </source>
</evidence>
<reference evidence="8 9" key="1">
    <citation type="submission" date="2009-08" db="EMBL/GenBank/DDBJ databases">
        <title>The Genome Sequence of Spizellomyces punctatus strain DAOM BR117.</title>
        <authorList>
            <consortium name="The Broad Institute Genome Sequencing Platform"/>
            <person name="Russ C."/>
            <person name="Cuomo C."/>
            <person name="Shea T."/>
            <person name="Young S.K."/>
            <person name="Zeng Q."/>
            <person name="Koehrsen M."/>
            <person name="Haas B."/>
            <person name="Borodovsky M."/>
            <person name="Guigo R."/>
            <person name="Alvarado L."/>
            <person name="Berlin A."/>
            <person name="Bochicchio J."/>
            <person name="Borenstein D."/>
            <person name="Chapman S."/>
            <person name="Chen Z."/>
            <person name="Engels R."/>
            <person name="Freedman E."/>
            <person name="Gellesch M."/>
            <person name="Goldberg J."/>
            <person name="Griggs A."/>
            <person name="Gujja S."/>
            <person name="Heiman D."/>
            <person name="Hepburn T."/>
            <person name="Howarth C."/>
            <person name="Jen D."/>
            <person name="Larson L."/>
            <person name="Lewis B."/>
            <person name="Mehta T."/>
            <person name="Park D."/>
            <person name="Pearson M."/>
            <person name="Roberts A."/>
            <person name="Saif S."/>
            <person name="Shenoy N."/>
            <person name="Sisk P."/>
            <person name="Stolte C."/>
            <person name="Sykes S."/>
            <person name="Thomson T."/>
            <person name="Walk T."/>
            <person name="White J."/>
            <person name="Yandava C."/>
            <person name="Burger G."/>
            <person name="Gray M.W."/>
            <person name="Holland P.W.H."/>
            <person name="King N."/>
            <person name="Lang F.B.F."/>
            <person name="Roger A.J."/>
            <person name="Ruiz-Trillo I."/>
            <person name="Lander E."/>
            <person name="Nusbaum C."/>
        </authorList>
    </citation>
    <scope>NUCLEOTIDE SEQUENCE [LARGE SCALE GENOMIC DNA]</scope>
    <source>
        <strain evidence="8 9">DAOM BR117</strain>
    </source>
</reference>
<dbReference type="AlphaFoldDB" id="A0A0L0HUT9"/>
<dbReference type="GeneID" id="27684074"/>
<keyword evidence="3" id="KW-0809">Transit peptide</keyword>
<comment type="subcellular location">
    <subcellularLocation>
        <location evidence="1">Mitochondrion</location>
    </subcellularLocation>
</comment>
<dbReference type="InterPro" id="IPR008011">
    <property type="entry name" value="Complex1_LYR_dom"/>
</dbReference>
<evidence type="ECO:0000259" key="7">
    <source>
        <dbReference type="Pfam" id="PF05347"/>
    </source>
</evidence>
<comment type="function">
    <text evidence="6">Involved in efficient integration of the N-module into mitochondrial respiratory chain complex I.</text>
</comment>
<protein>
    <recommendedName>
        <fullName evidence="5">LYR motif-containing protein 2</fullName>
    </recommendedName>
</protein>
<evidence type="ECO:0000256" key="4">
    <source>
        <dbReference type="ARBA" id="ARBA00023128"/>
    </source>
</evidence>
<evidence type="ECO:0000256" key="2">
    <source>
        <dbReference type="ARBA" id="ARBA00009508"/>
    </source>
</evidence>
<dbReference type="CDD" id="cd20262">
    <property type="entry name" value="Complex1_LYR_LYRM2"/>
    <property type="match status" value="1"/>
</dbReference>
<dbReference type="RefSeq" id="XP_016612663.1">
    <property type="nucleotide sequence ID" value="XM_016748669.1"/>
</dbReference>
<dbReference type="PANTHER" id="PTHR13675:SF0">
    <property type="entry name" value="LYR MOTIF-CONTAINING PROTEIN 2"/>
    <property type="match status" value="1"/>
</dbReference>
<organism evidence="8 9">
    <name type="scientific">Spizellomyces punctatus (strain DAOM BR117)</name>
    <dbReference type="NCBI Taxonomy" id="645134"/>
    <lineage>
        <taxon>Eukaryota</taxon>
        <taxon>Fungi</taxon>
        <taxon>Fungi incertae sedis</taxon>
        <taxon>Chytridiomycota</taxon>
        <taxon>Chytridiomycota incertae sedis</taxon>
        <taxon>Chytridiomycetes</taxon>
        <taxon>Spizellomycetales</taxon>
        <taxon>Spizellomycetaceae</taxon>
        <taxon>Spizellomyces</taxon>
    </lineage>
</organism>
<evidence type="ECO:0000256" key="5">
    <source>
        <dbReference type="ARBA" id="ARBA00026235"/>
    </source>
</evidence>
<feature type="domain" description="Complex 1 LYR protein" evidence="7">
    <location>
        <begin position="17"/>
        <end position="72"/>
    </location>
</feature>
<sequence length="87" mass="10148">MPLHPSTPSLAQFLTRQKALGLYRSILRLTRHLDPENKKFIRDWARSDFERYRYEVDSEKISMLISQGVVQLRTLERSVSLSKVGVS</sequence>
<dbReference type="EMBL" id="KQ257450">
    <property type="protein sequence ID" value="KND04624.1"/>
    <property type="molecule type" value="Genomic_DNA"/>
</dbReference>
<dbReference type="InParanoid" id="A0A0L0HUT9"/>
<dbReference type="Pfam" id="PF05347">
    <property type="entry name" value="Complex1_LYR"/>
    <property type="match status" value="1"/>
</dbReference>
<dbReference type="OrthoDB" id="74240at2759"/>
<gene>
    <name evidence="8" type="ORF">SPPG_00341</name>
</gene>
<evidence type="ECO:0000313" key="8">
    <source>
        <dbReference type="EMBL" id="KND04624.1"/>
    </source>
</evidence>
<proteinExistence type="inferred from homology"/>
<keyword evidence="4" id="KW-0496">Mitochondrion</keyword>
<comment type="similarity">
    <text evidence="2">Belongs to the complex I LYR family.</text>
</comment>
<evidence type="ECO:0000256" key="1">
    <source>
        <dbReference type="ARBA" id="ARBA00004173"/>
    </source>
</evidence>
<dbReference type="Proteomes" id="UP000053201">
    <property type="component" value="Unassembled WGS sequence"/>
</dbReference>
<dbReference type="InterPro" id="IPR045293">
    <property type="entry name" value="Complex1_LYR_LYRM2"/>
</dbReference>
<name>A0A0L0HUT9_SPIPD</name>
<dbReference type="STRING" id="645134.A0A0L0HUT9"/>
<dbReference type="VEuPathDB" id="FungiDB:SPPG_00341"/>
<dbReference type="GO" id="GO:0005739">
    <property type="term" value="C:mitochondrion"/>
    <property type="evidence" value="ECO:0007669"/>
    <property type="project" value="UniProtKB-SubCell"/>
</dbReference>
<evidence type="ECO:0000313" key="9">
    <source>
        <dbReference type="Proteomes" id="UP000053201"/>
    </source>
</evidence>
<accession>A0A0L0HUT9</accession>
<keyword evidence="9" id="KW-1185">Reference proteome</keyword>
<dbReference type="OMA" id="VPNDSDC"/>